<evidence type="ECO:0000256" key="1">
    <source>
        <dbReference type="SAM" id="SignalP"/>
    </source>
</evidence>
<dbReference type="InterPro" id="IPR022038">
    <property type="entry name" value="Ig-like_bact"/>
</dbReference>
<dbReference type="AlphaFoldDB" id="A0A916QHQ7"/>
<evidence type="ECO:0000313" key="5">
    <source>
        <dbReference type="Proteomes" id="UP000677218"/>
    </source>
</evidence>
<feature type="domain" description="Ig-like" evidence="2">
    <location>
        <begin position="127"/>
        <end position="181"/>
    </location>
</feature>
<keyword evidence="5" id="KW-1185">Reference proteome</keyword>
<dbReference type="Pfam" id="PF07523">
    <property type="entry name" value="Big_3"/>
    <property type="match status" value="1"/>
</dbReference>
<feature type="domain" description="GW" evidence="3">
    <location>
        <begin position="33"/>
        <end position="104"/>
    </location>
</feature>
<dbReference type="EMBL" id="BMAY01000006">
    <property type="protein sequence ID" value="GFZ27174.1"/>
    <property type="molecule type" value="Genomic_DNA"/>
</dbReference>
<accession>A0A916QHQ7</accession>
<dbReference type="Pfam" id="PF13457">
    <property type="entry name" value="GW"/>
    <property type="match status" value="1"/>
</dbReference>
<sequence length="513" mass="57666">MKKSNLKLGFLAFAALALTSAYAAKPVEAAKQTSKSYSMMTKAPGTKSYGIYKRVSGGKAKGKITTTSDFKTAHIESNRSIKAKKYTYWYIYVNGRAVGWVNQNWFRRSTIKAAKSVSLVNNPHYSFNTRDAISYATNSQGTVVSNSKVQASVSSISSKTAGSHQVTFSYGKARATTYVTVRSDAWEGISSADLTPVHGTSAYKPPKGHYGKSTNYRSSLTNTPETHGHSYYSNGMTFNTRLYQPVRLSLPSDEGRDIINSVGHINEGMAIYKNMFYTSLLRKDNDMQGHVVGYDLNKLKSRYNTQKLLTMSMNSFKYYSRHIVVSPLVPTGHGQAMGATSKYVYTLVNNHKKPNWNQSEELVQLNKKDLTINKIWTIKLWNHSDSYPRYLHNAVIVSDDTMYGLFHNGKSHYEFWEFKRSGDSWNATEVGAMNGNFVANRAPVQAFTYDPVHRNFYVGFNDYMMKVSRRGKFLKAYGSFYSGREIEGAGVANNHLYINFAQRAELLESNGLN</sequence>
<proteinExistence type="predicted"/>
<evidence type="ECO:0000313" key="4">
    <source>
        <dbReference type="EMBL" id="GFZ27174.1"/>
    </source>
</evidence>
<evidence type="ECO:0000259" key="3">
    <source>
        <dbReference type="Pfam" id="PF13457"/>
    </source>
</evidence>
<evidence type="ECO:0008006" key="6">
    <source>
        <dbReference type="Google" id="ProtNLM"/>
    </source>
</evidence>
<name>A0A916QHQ7_9LACO</name>
<dbReference type="SUPFAM" id="SSF82057">
    <property type="entry name" value="Prokaryotic SH3-related domain"/>
    <property type="match status" value="1"/>
</dbReference>
<gene>
    <name evidence="4" type="ORF">LCB40_10540</name>
</gene>
<feature type="signal peptide" evidence="1">
    <location>
        <begin position="1"/>
        <end position="23"/>
    </location>
</feature>
<dbReference type="InterPro" id="IPR025987">
    <property type="entry name" value="GW_dom"/>
</dbReference>
<dbReference type="RefSeq" id="WP_212780862.1">
    <property type="nucleotide sequence ID" value="NZ_BMAY01000006.1"/>
</dbReference>
<keyword evidence="1" id="KW-0732">Signal</keyword>
<feature type="chain" id="PRO_5039307849" description="GW domain-containing protein" evidence="1">
    <location>
        <begin position="24"/>
        <end position="513"/>
    </location>
</feature>
<reference evidence="4" key="1">
    <citation type="submission" date="2020-08" db="EMBL/GenBank/DDBJ databases">
        <title>Taxonomic study for Lactobacillus species isolated from hardwood bark.</title>
        <authorList>
            <person name="Tohno M."/>
            <person name="Tanizawa Y."/>
        </authorList>
    </citation>
    <scope>NUCLEOTIDE SEQUENCE</scope>
    <source>
        <strain evidence="4">B40</strain>
    </source>
</reference>
<evidence type="ECO:0000259" key="2">
    <source>
        <dbReference type="Pfam" id="PF07523"/>
    </source>
</evidence>
<organism evidence="4 5">
    <name type="scientific">Lactobacillus corticis</name>
    <dbReference type="NCBI Taxonomy" id="2201249"/>
    <lineage>
        <taxon>Bacteria</taxon>
        <taxon>Bacillati</taxon>
        <taxon>Bacillota</taxon>
        <taxon>Bacilli</taxon>
        <taxon>Lactobacillales</taxon>
        <taxon>Lactobacillaceae</taxon>
        <taxon>Lactobacillus</taxon>
    </lineage>
</organism>
<protein>
    <recommendedName>
        <fullName evidence="6">GW domain-containing protein</fullName>
    </recommendedName>
</protein>
<comment type="caution">
    <text evidence="4">The sequence shown here is derived from an EMBL/GenBank/DDBJ whole genome shotgun (WGS) entry which is preliminary data.</text>
</comment>
<dbReference type="Proteomes" id="UP000677218">
    <property type="component" value="Unassembled WGS sequence"/>
</dbReference>